<dbReference type="EMBL" id="JACHNU010000001">
    <property type="protein sequence ID" value="MBB4660911.1"/>
    <property type="molecule type" value="Genomic_DNA"/>
</dbReference>
<dbReference type="RefSeq" id="WP_183338622.1">
    <property type="nucleotide sequence ID" value="NZ_JACHNU010000001.1"/>
</dbReference>
<protein>
    <submittedName>
        <fullName evidence="1">DNA-binding phage protein</fullName>
    </submittedName>
</protein>
<dbReference type="GO" id="GO:0003677">
    <property type="term" value="F:DNA binding"/>
    <property type="evidence" value="ECO:0007669"/>
    <property type="project" value="UniProtKB-KW"/>
</dbReference>
<accession>A0A840I9J4</accession>
<evidence type="ECO:0000313" key="1">
    <source>
        <dbReference type="EMBL" id="MBB4660911.1"/>
    </source>
</evidence>
<evidence type="ECO:0000313" key="2">
    <source>
        <dbReference type="Proteomes" id="UP000585272"/>
    </source>
</evidence>
<organism evidence="1 2">
    <name type="scientific">Conexibacter arvalis</name>
    <dbReference type="NCBI Taxonomy" id="912552"/>
    <lineage>
        <taxon>Bacteria</taxon>
        <taxon>Bacillati</taxon>
        <taxon>Actinomycetota</taxon>
        <taxon>Thermoleophilia</taxon>
        <taxon>Solirubrobacterales</taxon>
        <taxon>Conexibacteraceae</taxon>
        <taxon>Conexibacter</taxon>
    </lineage>
</organism>
<dbReference type="Proteomes" id="UP000585272">
    <property type="component" value="Unassembled WGS sequence"/>
</dbReference>
<gene>
    <name evidence="1" type="ORF">BDZ31_000484</name>
</gene>
<reference evidence="1 2" key="1">
    <citation type="submission" date="2020-08" db="EMBL/GenBank/DDBJ databases">
        <title>Genomic Encyclopedia of Archaeal and Bacterial Type Strains, Phase II (KMG-II): from individual species to whole genera.</title>
        <authorList>
            <person name="Goeker M."/>
        </authorList>
    </citation>
    <scope>NUCLEOTIDE SEQUENCE [LARGE SCALE GENOMIC DNA]</scope>
    <source>
        <strain evidence="1 2">DSM 23288</strain>
    </source>
</reference>
<sequence length="88" mass="9800">MAKVLVTIEDPLLRRIDRTARDRGLTRSAYLSELARNDIDRRLGPGATPEVRGAIARLRSLAGAPAATTEDTTALVRRMRDERGERFP</sequence>
<keyword evidence="2" id="KW-1185">Reference proteome</keyword>
<dbReference type="AlphaFoldDB" id="A0A840I9J4"/>
<keyword evidence="1" id="KW-0238">DNA-binding</keyword>
<comment type="caution">
    <text evidence="1">The sequence shown here is derived from an EMBL/GenBank/DDBJ whole genome shotgun (WGS) entry which is preliminary data.</text>
</comment>
<proteinExistence type="predicted"/>
<name>A0A840I9J4_9ACTN</name>